<comment type="caution">
    <text evidence="1">The sequence shown here is derived from an EMBL/GenBank/DDBJ whole genome shotgun (WGS) entry which is preliminary data.</text>
</comment>
<protein>
    <submittedName>
        <fullName evidence="1">Uncharacterized protein</fullName>
    </submittedName>
</protein>
<reference evidence="1" key="1">
    <citation type="journal article" date="2020" name="mSystems">
        <title>Genome- and Community-Level Interaction Insights into Carbon Utilization and Element Cycling Functions of Hydrothermarchaeota in Hydrothermal Sediment.</title>
        <authorList>
            <person name="Zhou Z."/>
            <person name="Liu Y."/>
            <person name="Xu W."/>
            <person name="Pan J."/>
            <person name="Luo Z.H."/>
            <person name="Li M."/>
        </authorList>
    </citation>
    <scope>NUCLEOTIDE SEQUENCE [LARGE SCALE GENOMIC DNA]</scope>
    <source>
        <strain evidence="1">SpSt-222</strain>
    </source>
</reference>
<proteinExistence type="predicted"/>
<dbReference type="EMBL" id="DSJL01000011">
    <property type="protein sequence ID" value="HEF65463.1"/>
    <property type="molecule type" value="Genomic_DNA"/>
</dbReference>
<name>A0A7C1K416_THERO</name>
<sequence>MAEQRPSETTRVILRSFGVMVTTYEERMAELLAQASREDLTTDEALRLAASALTLSARLTRRLREVTDHVLEIEQRLLSALQEQLAQRVPAASVELEE</sequence>
<evidence type="ECO:0000313" key="1">
    <source>
        <dbReference type="EMBL" id="HEF65463.1"/>
    </source>
</evidence>
<gene>
    <name evidence="1" type="ORF">ENP47_07685</name>
</gene>
<accession>A0A7C1K416</accession>
<organism evidence="1">
    <name type="scientific">Thermomicrobium roseum</name>
    <dbReference type="NCBI Taxonomy" id="500"/>
    <lineage>
        <taxon>Bacteria</taxon>
        <taxon>Pseudomonadati</taxon>
        <taxon>Thermomicrobiota</taxon>
        <taxon>Thermomicrobia</taxon>
        <taxon>Thermomicrobiales</taxon>
        <taxon>Thermomicrobiaceae</taxon>
        <taxon>Thermomicrobium</taxon>
    </lineage>
</organism>
<dbReference type="AlphaFoldDB" id="A0A7C1K416"/>